<keyword evidence="1" id="KW-0812">Transmembrane</keyword>
<feature type="domain" description="Phosphatidic acid phosphatase type 2/haloperoxidase" evidence="2">
    <location>
        <begin position="129"/>
        <end position="243"/>
    </location>
</feature>
<dbReference type="InterPro" id="IPR000326">
    <property type="entry name" value="PAP2/HPO"/>
</dbReference>
<sequence>MPSHQDQYVGPRDLTRWTTPVGRLLVRCVRPLARWLGPHAALLLIIAIGGGVAAALTAASAEVYESVVEADGVAALDQPALDLAVSLRQDWLNAAITGYTHIGGPIGMPILAVAILVLLAVRRRSWTPVILLPAAAFGSLLMTVAGKDAIGRLRPPIELAVPPYETSPSFPSGHSLNALVIAGIVAYLLVLRQHRKRTRALTITLAVVFAATMGLSRVFLGHHWLTDVLVAWTLGIAWLAVVITAHRLLLTFRLHRAAARGTPA</sequence>
<evidence type="ECO:0000259" key="2">
    <source>
        <dbReference type="SMART" id="SM00014"/>
    </source>
</evidence>
<dbReference type="SUPFAM" id="SSF48317">
    <property type="entry name" value="Acid phosphatase/Vanadium-dependent haloperoxidase"/>
    <property type="match status" value="1"/>
</dbReference>
<reference evidence="3 4" key="1">
    <citation type="submission" date="2017-11" db="EMBL/GenBank/DDBJ databases">
        <title>Draft genome of Arthrobacter agilis strain UMCV2, a plant growth-promoting rhizobacterium and biocontrol capacity of phytopathogenic fungi.</title>
        <authorList>
            <person name="Martinez-Camara R."/>
            <person name="Santoyo G."/>
            <person name="Moreno-Hagelsieb G."/>
            <person name="Valencia-Cantero E."/>
        </authorList>
    </citation>
    <scope>NUCLEOTIDE SEQUENCE [LARGE SCALE GENOMIC DNA]</scope>
    <source>
        <strain evidence="3 4">UMCV2</strain>
    </source>
</reference>
<feature type="transmembrane region" description="Helical" evidence="1">
    <location>
        <begin position="128"/>
        <end position="146"/>
    </location>
</feature>
<feature type="transmembrane region" description="Helical" evidence="1">
    <location>
        <begin position="102"/>
        <end position="121"/>
    </location>
</feature>
<name>A0A2L0UHM1_9MICC</name>
<dbReference type="AlphaFoldDB" id="A0A2L0UHM1"/>
<dbReference type="Pfam" id="PF01569">
    <property type="entry name" value="PAP2"/>
    <property type="match status" value="1"/>
</dbReference>
<feature type="transmembrane region" description="Helical" evidence="1">
    <location>
        <begin position="174"/>
        <end position="191"/>
    </location>
</feature>
<protein>
    <submittedName>
        <fullName evidence="3">Phosphatidic acid phosphatase</fullName>
    </submittedName>
</protein>
<feature type="transmembrane region" description="Helical" evidence="1">
    <location>
        <begin position="40"/>
        <end position="61"/>
    </location>
</feature>
<gene>
    <name evidence="3" type="ORF">CVO76_14575</name>
</gene>
<proteinExistence type="predicted"/>
<dbReference type="RefSeq" id="WP_208739916.1">
    <property type="nucleotide sequence ID" value="NZ_CP024915.1"/>
</dbReference>
<keyword evidence="1" id="KW-1133">Transmembrane helix</keyword>
<dbReference type="CDD" id="cd03392">
    <property type="entry name" value="PAP2_like_2"/>
    <property type="match status" value="1"/>
</dbReference>
<evidence type="ECO:0000256" key="1">
    <source>
        <dbReference type="SAM" id="Phobius"/>
    </source>
</evidence>
<dbReference type="Gene3D" id="1.20.144.10">
    <property type="entry name" value="Phosphatidic acid phosphatase type 2/haloperoxidase"/>
    <property type="match status" value="2"/>
</dbReference>
<dbReference type="PANTHER" id="PTHR14969:SF13">
    <property type="entry name" value="AT30094P"/>
    <property type="match status" value="1"/>
</dbReference>
<dbReference type="SMART" id="SM00014">
    <property type="entry name" value="acidPPc"/>
    <property type="match status" value="1"/>
</dbReference>
<accession>A0A2L0UHM1</accession>
<evidence type="ECO:0000313" key="3">
    <source>
        <dbReference type="EMBL" id="AUZ88733.1"/>
    </source>
</evidence>
<keyword evidence="1" id="KW-0472">Membrane</keyword>
<dbReference type="EMBL" id="CP024915">
    <property type="protein sequence ID" value="AUZ88733.1"/>
    <property type="molecule type" value="Genomic_DNA"/>
</dbReference>
<dbReference type="InterPro" id="IPR036938">
    <property type="entry name" value="PAP2/HPO_sf"/>
</dbReference>
<dbReference type="PANTHER" id="PTHR14969">
    <property type="entry name" value="SPHINGOSINE-1-PHOSPHATE PHOSPHOHYDROLASE"/>
    <property type="match status" value="1"/>
</dbReference>
<feature type="transmembrane region" description="Helical" evidence="1">
    <location>
        <begin position="203"/>
        <end position="224"/>
    </location>
</feature>
<organism evidence="3 4">
    <name type="scientific">Arthrobacter agilis</name>
    <dbReference type="NCBI Taxonomy" id="37921"/>
    <lineage>
        <taxon>Bacteria</taxon>
        <taxon>Bacillati</taxon>
        <taxon>Actinomycetota</taxon>
        <taxon>Actinomycetes</taxon>
        <taxon>Micrococcales</taxon>
        <taxon>Micrococcaceae</taxon>
        <taxon>Arthrobacter</taxon>
    </lineage>
</organism>
<feature type="transmembrane region" description="Helical" evidence="1">
    <location>
        <begin position="230"/>
        <end position="250"/>
    </location>
</feature>
<dbReference type="Proteomes" id="UP000239187">
    <property type="component" value="Chromosome"/>
</dbReference>
<evidence type="ECO:0000313" key="4">
    <source>
        <dbReference type="Proteomes" id="UP000239187"/>
    </source>
</evidence>